<dbReference type="PRINTS" id="PR00237">
    <property type="entry name" value="GPCRRHODOPSN"/>
</dbReference>
<gene>
    <name evidence="11" type="ORF">RUM43_002276</name>
</gene>
<dbReference type="SUPFAM" id="SSF81321">
    <property type="entry name" value="Family A G protein-coupled receptor-like"/>
    <property type="match status" value="1"/>
</dbReference>
<proteinExistence type="inferred from homology"/>
<dbReference type="PROSITE" id="PS50262">
    <property type="entry name" value="G_PROTEIN_RECEP_F1_2"/>
    <property type="match status" value="1"/>
</dbReference>
<evidence type="ECO:0000256" key="2">
    <source>
        <dbReference type="ARBA" id="ARBA00010663"/>
    </source>
</evidence>
<keyword evidence="7" id="KW-0675">Receptor</keyword>
<feature type="domain" description="G-protein coupled receptors family 1 profile" evidence="10">
    <location>
        <begin position="145"/>
        <end position="194"/>
    </location>
</feature>
<keyword evidence="3 9" id="KW-0812">Transmembrane</keyword>
<accession>A0AAN8S964</accession>
<feature type="transmembrane region" description="Helical" evidence="9">
    <location>
        <begin position="166"/>
        <end position="192"/>
    </location>
</feature>
<dbReference type="Pfam" id="PF00001">
    <property type="entry name" value="7tm_1"/>
    <property type="match status" value="1"/>
</dbReference>
<feature type="transmembrane region" description="Helical" evidence="9">
    <location>
        <begin position="129"/>
        <end position="154"/>
    </location>
</feature>
<reference evidence="11 12" key="1">
    <citation type="submission" date="2023-10" db="EMBL/GenBank/DDBJ databases">
        <title>Genomes of two closely related lineages of the louse Polyplax serrata with different host specificities.</title>
        <authorList>
            <person name="Martinu J."/>
            <person name="Tarabai H."/>
            <person name="Stefka J."/>
            <person name="Hypsa V."/>
        </authorList>
    </citation>
    <scope>NUCLEOTIDE SEQUENCE [LARGE SCALE GENOMIC DNA]</scope>
    <source>
        <strain evidence="11">HR10_N</strain>
    </source>
</reference>
<sequence>MNFVRDENDHGLESNSIYRTKFLRLPEGHEYESGHEATYPTVPSVDFRSGLPVRHHHLSYMYSRRVATEIGDLINKNLMEAMSPGVEHNETDVNFELLSGVYANSSTGNQTEHHHHHDYLYRHSPALTIVYCIAYFLVFAIGLVGNCLVVAVVFRAPRMRTVTNLFIVNLAIADILVVVLCIPATLLGNIFVRK</sequence>
<evidence type="ECO:0000256" key="5">
    <source>
        <dbReference type="ARBA" id="ARBA00023040"/>
    </source>
</evidence>
<evidence type="ECO:0000256" key="9">
    <source>
        <dbReference type="SAM" id="Phobius"/>
    </source>
</evidence>
<dbReference type="AlphaFoldDB" id="A0AAN8S964"/>
<name>A0AAN8S964_POLSC</name>
<organism evidence="11 12">
    <name type="scientific">Polyplax serrata</name>
    <name type="common">Common mouse louse</name>
    <dbReference type="NCBI Taxonomy" id="468196"/>
    <lineage>
        <taxon>Eukaryota</taxon>
        <taxon>Metazoa</taxon>
        <taxon>Ecdysozoa</taxon>
        <taxon>Arthropoda</taxon>
        <taxon>Hexapoda</taxon>
        <taxon>Insecta</taxon>
        <taxon>Pterygota</taxon>
        <taxon>Neoptera</taxon>
        <taxon>Paraneoptera</taxon>
        <taxon>Psocodea</taxon>
        <taxon>Troctomorpha</taxon>
        <taxon>Phthiraptera</taxon>
        <taxon>Anoplura</taxon>
        <taxon>Polyplacidae</taxon>
        <taxon>Polyplax</taxon>
    </lineage>
</organism>
<comment type="similarity">
    <text evidence="2">Belongs to the G-protein coupled receptor 1 family.</text>
</comment>
<keyword evidence="4 9" id="KW-1133">Transmembrane helix</keyword>
<dbReference type="GO" id="GO:0004930">
    <property type="term" value="F:G protein-coupled receptor activity"/>
    <property type="evidence" value="ECO:0007669"/>
    <property type="project" value="UniProtKB-KW"/>
</dbReference>
<evidence type="ECO:0000256" key="3">
    <source>
        <dbReference type="ARBA" id="ARBA00022692"/>
    </source>
</evidence>
<dbReference type="Proteomes" id="UP001372834">
    <property type="component" value="Unassembled WGS sequence"/>
</dbReference>
<dbReference type="PANTHER" id="PTHR24235">
    <property type="entry name" value="NEUROPEPTIDE Y RECEPTOR"/>
    <property type="match status" value="1"/>
</dbReference>
<evidence type="ECO:0000256" key="8">
    <source>
        <dbReference type="ARBA" id="ARBA00023224"/>
    </source>
</evidence>
<evidence type="ECO:0000313" key="11">
    <source>
        <dbReference type="EMBL" id="KAK6628461.1"/>
    </source>
</evidence>
<keyword evidence="6 9" id="KW-0472">Membrane</keyword>
<dbReference type="GO" id="GO:0016020">
    <property type="term" value="C:membrane"/>
    <property type="evidence" value="ECO:0007669"/>
    <property type="project" value="UniProtKB-SubCell"/>
</dbReference>
<dbReference type="InterPro" id="IPR017452">
    <property type="entry name" value="GPCR_Rhodpsn_7TM"/>
</dbReference>
<evidence type="ECO:0000259" key="10">
    <source>
        <dbReference type="PROSITE" id="PS50262"/>
    </source>
</evidence>
<evidence type="ECO:0000256" key="6">
    <source>
        <dbReference type="ARBA" id="ARBA00023136"/>
    </source>
</evidence>
<comment type="subcellular location">
    <subcellularLocation>
        <location evidence="1">Membrane</location>
        <topology evidence="1">Multi-pass membrane protein</topology>
    </subcellularLocation>
</comment>
<comment type="caution">
    <text evidence="11">The sequence shown here is derived from an EMBL/GenBank/DDBJ whole genome shotgun (WGS) entry which is preliminary data.</text>
</comment>
<dbReference type="InterPro" id="IPR000276">
    <property type="entry name" value="GPCR_Rhodpsn"/>
</dbReference>
<keyword evidence="8" id="KW-0807">Transducer</keyword>
<evidence type="ECO:0000256" key="7">
    <source>
        <dbReference type="ARBA" id="ARBA00023170"/>
    </source>
</evidence>
<evidence type="ECO:0000256" key="4">
    <source>
        <dbReference type="ARBA" id="ARBA00022989"/>
    </source>
</evidence>
<keyword evidence="5" id="KW-0297">G-protein coupled receptor</keyword>
<dbReference type="EMBL" id="JAWJWE010000036">
    <property type="protein sequence ID" value="KAK6628461.1"/>
    <property type="molecule type" value="Genomic_DNA"/>
</dbReference>
<protein>
    <recommendedName>
        <fullName evidence="10">G-protein coupled receptors family 1 profile domain-containing protein</fullName>
    </recommendedName>
</protein>
<dbReference type="PANTHER" id="PTHR24235:SF29">
    <property type="entry name" value="GH23382P"/>
    <property type="match status" value="1"/>
</dbReference>
<dbReference type="Gene3D" id="1.20.1070.10">
    <property type="entry name" value="Rhodopsin 7-helix transmembrane proteins"/>
    <property type="match status" value="1"/>
</dbReference>
<evidence type="ECO:0000313" key="12">
    <source>
        <dbReference type="Proteomes" id="UP001372834"/>
    </source>
</evidence>
<evidence type="ECO:0000256" key="1">
    <source>
        <dbReference type="ARBA" id="ARBA00004141"/>
    </source>
</evidence>